<feature type="domain" description="Serine/threonine specific protein phosphatases" evidence="2">
    <location>
        <begin position="42"/>
        <end position="47"/>
    </location>
</feature>
<dbReference type="EC" id="3.1.3.16" evidence="1"/>
<dbReference type="Gene3D" id="3.60.21.10">
    <property type="match status" value="1"/>
</dbReference>
<name>K7VI50_MAIZE</name>
<dbReference type="STRING" id="4577.K7VI50"/>
<dbReference type="AlphaFoldDB" id="K7VI50"/>
<evidence type="ECO:0000259" key="2">
    <source>
        <dbReference type="PROSITE" id="PS00125"/>
    </source>
</evidence>
<dbReference type="ExpressionAtlas" id="K7VI50">
    <property type="expression patterns" value="baseline and differential"/>
</dbReference>
<dbReference type="EMBL" id="CM000785">
    <property type="protein sequence ID" value="AQL04157.1"/>
    <property type="molecule type" value="Genomic_DNA"/>
</dbReference>
<comment type="catalytic activity">
    <reaction evidence="1">
        <text>O-phospho-L-threonyl-[protein] + H2O = L-threonyl-[protein] + phosphate</text>
        <dbReference type="Rhea" id="RHEA:47004"/>
        <dbReference type="Rhea" id="RHEA-COMP:11060"/>
        <dbReference type="Rhea" id="RHEA-COMP:11605"/>
        <dbReference type="ChEBI" id="CHEBI:15377"/>
        <dbReference type="ChEBI" id="CHEBI:30013"/>
        <dbReference type="ChEBI" id="CHEBI:43474"/>
        <dbReference type="ChEBI" id="CHEBI:61977"/>
        <dbReference type="EC" id="3.1.3.16"/>
    </reaction>
</comment>
<evidence type="ECO:0000313" key="3">
    <source>
        <dbReference type="EMBL" id="AQL04157.1"/>
    </source>
</evidence>
<dbReference type="PANTHER" id="PTHR11668">
    <property type="entry name" value="SERINE/THREONINE PROTEIN PHOSPHATASE"/>
    <property type="match status" value="1"/>
</dbReference>
<comment type="similarity">
    <text evidence="1">Belongs to the PPP phosphatase family.</text>
</comment>
<dbReference type="PANTHER" id="PTHR11668:SF495">
    <property type="entry name" value="SERINE_THREONINE-PROTEIN PHOSPHATASE PP1"/>
    <property type="match status" value="1"/>
</dbReference>
<gene>
    <name evidence="3" type="ORF">ZEAMMB73_Zm00001d046377</name>
</gene>
<sequence length="309" mass="34823">MGKNQAYKAVQRARLGSSYGTPGAADAPEDSMVKYPENFFLLRGNHECASVNRIYGFYDECKRRFSVKLWKTFTDCFNCLLVSALIDEKILCMHGGLSLELNKLEQILNLNRPTDMSDTGLLCDLLWSHPSNEATGWAINDRGVSFTFGPDKVSEFLEKHDLDLICRAHQVVVFLKMGPSYGYRGRVMLAFEDNGSSKIGVRFDKQIPDGCYISTAESLRPDFSAGEEVERLAMTELIEDEALLTDWKQQLDRGVETLKAKSNIGSIRTREVGTTMVVVAAQTKAIAGNFYLLYYLSILYRLDICYFAF</sequence>
<dbReference type="HOGENOM" id="CLU_078365_0_0_1"/>
<dbReference type="InterPro" id="IPR050341">
    <property type="entry name" value="PP1_catalytic_subunit"/>
</dbReference>
<dbReference type="InParanoid" id="K7VI50"/>
<dbReference type="SMART" id="SM00156">
    <property type="entry name" value="PP2Ac"/>
    <property type="match status" value="1"/>
</dbReference>
<protein>
    <recommendedName>
        <fullName evidence="1">Serine/threonine-protein phosphatase</fullName>
        <ecNumber evidence="1">3.1.3.16</ecNumber>
    </recommendedName>
</protein>
<dbReference type="PROSITE" id="PS00125">
    <property type="entry name" value="SER_THR_PHOSPHATASE"/>
    <property type="match status" value="1"/>
</dbReference>
<dbReference type="SUPFAM" id="SSF56300">
    <property type="entry name" value="Metallo-dependent phosphatases"/>
    <property type="match status" value="1"/>
</dbReference>
<dbReference type="PRINTS" id="PR00114">
    <property type="entry name" value="STPHPHTASE"/>
</dbReference>
<dbReference type="eggNOG" id="KOG0374">
    <property type="taxonomic scope" value="Eukaryota"/>
</dbReference>
<dbReference type="InterPro" id="IPR004843">
    <property type="entry name" value="Calcineurin-like_PHP"/>
</dbReference>
<dbReference type="InterPro" id="IPR006186">
    <property type="entry name" value="Ser/Thr-sp_prot-phosphatase"/>
</dbReference>
<dbReference type="GO" id="GO:0004722">
    <property type="term" value="F:protein serine/threonine phosphatase activity"/>
    <property type="evidence" value="ECO:0007669"/>
    <property type="project" value="UniProtKB-EC"/>
</dbReference>
<dbReference type="SMR" id="K7VI50"/>
<evidence type="ECO:0000256" key="1">
    <source>
        <dbReference type="RuleBase" id="RU004273"/>
    </source>
</evidence>
<dbReference type="PaxDb" id="4577-GRMZM2G017982_P02"/>
<proteinExistence type="inferred from homology"/>
<accession>K7VI50</accession>
<dbReference type="Pfam" id="PF00149">
    <property type="entry name" value="Metallophos"/>
    <property type="match status" value="1"/>
</dbReference>
<reference evidence="3" key="1">
    <citation type="submission" date="2015-12" db="EMBL/GenBank/DDBJ databases">
        <title>Update maize B73 reference genome by single molecule sequencing technologies.</title>
        <authorList>
            <consortium name="Maize Genome Sequencing Project"/>
            <person name="Ware D."/>
        </authorList>
    </citation>
    <scope>NUCLEOTIDE SEQUENCE</scope>
    <source>
        <tissue evidence="3">Seedling</tissue>
    </source>
</reference>
<keyword evidence="1" id="KW-0378">Hydrolase</keyword>
<dbReference type="InterPro" id="IPR029052">
    <property type="entry name" value="Metallo-depent_PP-like"/>
</dbReference>
<organism evidence="3">
    <name type="scientific">Zea mays</name>
    <name type="common">Maize</name>
    <dbReference type="NCBI Taxonomy" id="4577"/>
    <lineage>
        <taxon>Eukaryota</taxon>
        <taxon>Viridiplantae</taxon>
        <taxon>Streptophyta</taxon>
        <taxon>Embryophyta</taxon>
        <taxon>Tracheophyta</taxon>
        <taxon>Spermatophyta</taxon>
        <taxon>Magnoliopsida</taxon>
        <taxon>Liliopsida</taxon>
        <taxon>Poales</taxon>
        <taxon>Poaceae</taxon>
        <taxon>PACMAD clade</taxon>
        <taxon>Panicoideae</taxon>
        <taxon>Andropogonodae</taxon>
        <taxon>Andropogoneae</taxon>
        <taxon>Tripsacinae</taxon>
        <taxon>Zea</taxon>
    </lineage>
</organism>